<dbReference type="InterPro" id="IPR011990">
    <property type="entry name" value="TPR-like_helical_dom_sf"/>
</dbReference>
<dbReference type="PROSITE" id="PS00622">
    <property type="entry name" value="HTH_LUXR_1"/>
    <property type="match status" value="1"/>
</dbReference>
<evidence type="ECO:0000259" key="4">
    <source>
        <dbReference type="PROSITE" id="PS50043"/>
    </source>
</evidence>
<dbReference type="SMART" id="SM00421">
    <property type="entry name" value="HTH_LUXR"/>
    <property type="match status" value="1"/>
</dbReference>
<dbReference type="InterPro" id="IPR059106">
    <property type="entry name" value="WHD_MalT"/>
</dbReference>
<dbReference type="Pfam" id="PF25873">
    <property type="entry name" value="WHD_MalT"/>
    <property type="match status" value="1"/>
</dbReference>
<dbReference type="SUPFAM" id="SSF46894">
    <property type="entry name" value="C-terminal effector domain of the bipartite response regulators"/>
    <property type="match status" value="1"/>
</dbReference>
<dbReference type="PROSITE" id="PS50043">
    <property type="entry name" value="HTH_LUXR_2"/>
    <property type="match status" value="1"/>
</dbReference>
<gene>
    <name evidence="5" type="ORF">PMC74_15555</name>
</gene>
<organism evidence="5 6">
    <name type="scientific">Pseudomonas capeferrum</name>
    <dbReference type="NCBI Taxonomy" id="1495066"/>
    <lineage>
        <taxon>Bacteria</taxon>
        <taxon>Pseudomonadati</taxon>
        <taxon>Pseudomonadota</taxon>
        <taxon>Gammaproteobacteria</taxon>
        <taxon>Pseudomonadales</taxon>
        <taxon>Pseudomonadaceae</taxon>
        <taxon>Pseudomonas</taxon>
    </lineage>
</organism>
<dbReference type="InterPro" id="IPR041617">
    <property type="entry name" value="TPR_MalT"/>
</dbReference>
<dbReference type="SUPFAM" id="SSF48452">
    <property type="entry name" value="TPR-like"/>
    <property type="match status" value="1"/>
</dbReference>
<protein>
    <submittedName>
        <fullName evidence="5">LuxR C-terminal-related transcriptional regulator</fullName>
    </submittedName>
</protein>
<reference evidence="5 6" key="1">
    <citation type="journal article" date="2020" name="Front. Microbiol.">
        <title>Toward Biorecycling: Isolation of a Soil Bacterium That Grows on a Polyurethane Oligomer and Monomer.</title>
        <authorList>
            <person name="Espinosa M.J.C."/>
            <person name="Blanco A.C."/>
            <person name="Schmidgall T."/>
            <person name="Atanasoff-Kardjalieff A.K."/>
            <person name="Kappelmeyer U."/>
            <person name="Tischler D."/>
            <person name="Pieper D.H."/>
            <person name="Heipieper H.J."/>
            <person name="Eberlein C."/>
        </authorList>
    </citation>
    <scope>NUCLEOTIDE SEQUENCE [LARGE SCALE GENOMIC DNA]</scope>
    <source>
        <strain evidence="5 6">TDA1</strain>
    </source>
</reference>
<dbReference type="InterPro" id="IPR016032">
    <property type="entry name" value="Sig_transdc_resp-reg_C-effctor"/>
</dbReference>
<dbReference type="PANTHER" id="PTHR44688">
    <property type="entry name" value="DNA-BINDING TRANSCRIPTIONAL ACTIVATOR DEVR_DOSR"/>
    <property type="match status" value="1"/>
</dbReference>
<evidence type="ECO:0000256" key="2">
    <source>
        <dbReference type="ARBA" id="ARBA00023125"/>
    </source>
</evidence>
<sequence>MHLPALKPNQLRPPADPHKGLLRIRLLDQLTSALDDGAVILLQAPLGYGKSTLLGQFARRLAGPFAWLRLTRAENQPLALLLHLHAALQLPAQARDTPQGELLWSQILADLEARQAPVTLLIDDLHLLNAAQAWHYLDTLLHDPPAALRLIAASEGPPPLPLAHLRRNGRLVLLGARELALDSEETRQLALARDVRLGSDALYQLRAGSEGWPSGVLFWFEAYREALHSTGQPPADLRPITRQAYAHARQFLEEERLRHLPTALRSFLEHTAVAQVFDAGLARELAADTDVAAALRQLQRLDLIIEVPHASHAEYRYHPALRNSLYQRLEQRDPQRLRLLHRQAANWLLVQRRYTEAIYQFGRARDLDAVLGIVDRHGFELLREGKVNTLVDVLDEVAGHAGNDSFTLAVTEASTVMVTNDIAQACQCLRQLYALQRRQAVPRHPERVQQTVMFLRSRLAYLGGNLAHGLALAARALQQFGQHNAARSVLYFDRANCLAALGQLQPAHAEASRALVELQGFGLSGYTNLLQLLLGQIELAQGASEAAWARLQNMAELPAAGSSGRFYELFRHLGKGLALLQANQLTQARHALAQAEVLALGFPHSAALPWVFHHQACLHWALGETSQAKARWAEVRRLALQYRLFTLYRQAGAWLARLALRDNDPDYLPGWLDQWHWCNRQYDQQLLPEEWLAYVWVQRHLGQRDKARQILATLQAQAQAQLNRRLLLDTLLLDAALHQDRGAHDDALHSLEQALQLACQHGFGQLLQYEGDAFLEALRQLLLPQVRERLALAAPAPPRERLNSLFRPLLAGREHADSALIVPLSRRELEVLQRMARGQSNGQIAEAMFISLSTVKTHINNLFRKLDVVDRDSALCSARELQLLN</sequence>
<dbReference type="RefSeq" id="WP_227696167.1">
    <property type="nucleotide sequence ID" value="NZ_CP116669.1"/>
</dbReference>
<dbReference type="CDD" id="cd06170">
    <property type="entry name" value="LuxR_C_like"/>
    <property type="match status" value="1"/>
</dbReference>
<evidence type="ECO:0000256" key="1">
    <source>
        <dbReference type="ARBA" id="ARBA00023015"/>
    </source>
</evidence>
<proteinExistence type="predicted"/>
<dbReference type="Pfam" id="PF17874">
    <property type="entry name" value="TPR_MalT"/>
    <property type="match status" value="1"/>
</dbReference>
<accession>A0ABY7R381</accession>
<keyword evidence="1" id="KW-0805">Transcription regulation</keyword>
<dbReference type="EMBL" id="CP116669">
    <property type="protein sequence ID" value="WCH98189.1"/>
    <property type="molecule type" value="Genomic_DNA"/>
</dbReference>
<dbReference type="Pfam" id="PF13401">
    <property type="entry name" value="AAA_22"/>
    <property type="match status" value="1"/>
</dbReference>
<dbReference type="InterPro" id="IPR000792">
    <property type="entry name" value="Tscrpt_reg_LuxR_C"/>
</dbReference>
<evidence type="ECO:0000313" key="6">
    <source>
        <dbReference type="Proteomes" id="UP001214301"/>
    </source>
</evidence>
<dbReference type="SUPFAM" id="SSF52540">
    <property type="entry name" value="P-loop containing nucleoside triphosphate hydrolases"/>
    <property type="match status" value="1"/>
</dbReference>
<dbReference type="PRINTS" id="PR00038">
    <property type="entry name" value="HTHLUXR"/>
</dbReference>
<dbReference type="Pfam" id="PF00196">
    <property type="entry name" value="GerE"/>
    <property type="match status" value="1"/>
</dbReference>
<feature type="domain" description="HTH luxR-type" evidence="4">
    <location>
        <begin position="817"/>
        <end position="882"/>
    </location>
</feature>
<dbReference type="Gene3D" id="1.10.10.10">
    <property type="entry name" value="Winged helix-like DNA-binding domain superfamily/Winged helix DNA-binding domain"/>
    <property type="match status" value="1"/>
</dbReference>
<evidence type="ECO:0000256" key="3">
    <source>
        <dbReference type="ARBA" id="ARBA00023163"/>
    </source>
</evidence>
<dbReference type="Proteomes" id="UP001214301">
    <property type="component" value="Chromosome"/>
</dbReference>
<keyword evidence="3" id="KW-0804">Transcription</keyword>
<evidence type="ECO:0000313" key="5">
    <source>
        <dbReference type="EMBL" id="WCH98189.1"/>
    </source>
</evidence>
<dbReference type="InterPro" id="IPR049945">
    <property type="entry name" value="AAA_22"/>
</dbReference>
<keyword evidence="2" id="KW-0238">DNA-binding</keyword>
<dbReference type="InterPro" id="IPR036388">
    <property type="entry name" value="WH-like_DNA-bd_sf"/>
</dbReference>
<dbReference type="Gene3D" id="1.25.40.10">
    <property type="entry name" value="Tetratricopeptide repeat domain"/>
    <property type="match status" value="1"/>
</dbReference>
<name>A0ABY7R381_9PSED</name>
<keyword evidence="6" id="KW-1185">Reference proteome</keyword>
<dbReference type="InterPro" id="IPR027417">
    <property type="entry name" value="P-loop_NTPase"/>
</dbReference>
<dbReference type="PANTHER" id="PTHR44688:SF16">
    <property type="entry name" value="DNA-BINDING TRANSCRIPTIONAL ACTIVATOR DEVR_DOSR"/>
    <property type="match status" value="1"/>
</dbReference>